<dbReference type="EMBL" id="KV419395">
    <property type="protein sequence ID" value="KZS98236.1"/>
    <property type="molecule type" value="Genomic_DNA"/>
</dbReference>
<feature type="compositionally biased region" description="Basic and acidic residues" evidence="2">
    <location>
        <begin position="292"/>
        <end position="313"/>
    </location>
</feature>
<dbReference type="AlphaFoldDB" id="A0A164ZYH3"/>
<organism evidence="3 4">
    <name type="scientific">Sistotremastrum niveocremeum HHB9708</name>
    <dbReference type="NCBI Taxonomy" id="1314777"/>
    <lineage>
        <taxon>Eukaryota</taxon>
        <taxon>Fungi</taxon>
        <taxon>Dikarya</taxon>
        <taxon>Basidiomycota</taxon>
        <taxon>Agaricomycotina</taxon>
        <taxon>Agaricomycetes</taxon>
        <taxon>Sistotremastrales</taxon>
        <taxon>Sistotremastraceae</taxon>
        <taxon>Sertulicium</taxon>
        <taxon>Sertulicium niveocremeum</taxon>
    </lineage>
</organism>
<evidence type="ECO:0000313" key="4">
    <source>
        <dbReference type="Proteomes" id="UP000076722"/>
    </source>
</evidence>
<feature type="region of interest" description="Disordered" evidence="2">
    <location>
        <begin position="241"/>
        <end position="380"/>
    </location>
</feature>
<feature type="coiled-coil region" evidence="1">
    <location>
        <begin position="109"/>
        <end position="190"/>
    </location>
</feature>
<accession>A0A164ZYH3</accession>
<proteinExistence type="predicted"/>
<evidence type="ECO:0000256" key="2">
    <source>
        <dbReference type="SAM" id="MobiDB-lite"/>
    </source>
</evidence>
<feature type="compositionally biased region" description="Basic and acidic residues" evidence="2">
    <location>
        <begin position="255"/>
        <end position="272"/>
    </location>
</feature>
<evidence type="ECO:0000256" key="1">
    <source>
        <dbReference type="SAM" id="Coils"/>
    </source>
</evidence>
<evidence type="ECO:0000313" key="3">
    <source>
        <dbReference type="EMBL" id="KZS98236.1"/>
    </source>
</evidence>
<keyword evidence="1" id="KW-0175">Coiled coil</keyword>
<protein>
    <submittedName>
        <fullName evidence="3">Uncharacterized protein</fullName>
    </submittedName>
</protein>
<feature type="region of interest" description="Disordered" evidence="2">
    <location>
        <begin position="1"/>
        <end position="98"/>
    </location>
</feature>
<sequence>MMHPPRTSTVTEIFTDAAAPRPEFEFMTENRETGPPRAHFADGPTFWSPPRPKLHRSKTQESGGSGSSGSRTSKDRHKRSHGSGSASILSAMLDDDNRQSEQLRGALVITREKLEIETHRADNAELRAETAEAKLRQSEARATNAERARRTLEIEDARTREEIKRLRQQLDNAHREIRRAQSFIDELAEARNKAELAAHKNRETARGYQLALREREMLEQGREEGRRLGMQKGYREGRLRGWEEGREEGWEEGLEEGREGSAEGVVKGRVDGWRAGLDRGQSIGKAQVWKAGQRDGREEERRQAVDAFDKYMDNEPVGPQLGDSDEQSPERNARNHSSWIYYPEPETIISDPESPQSSSSQSLWEQGSPERGAVPAHEVN</sequence>
<dbReference type="Proteomes" id="UP000076722">
    <property type="component" value="Unassembled WGS sequence"/>
</dbReference>
<reference evidence="3 4" key="1">
    <citation type="journal article" date="2016" name="Mol. Biol. Evol.">
        <title>Comparative Genomics of Early-Diverging Mushroom-Forming Fungi Provides Insights into the Origins of Lignocellulose Decay Capabilities.</title>
        <authorList>
            <person name="Nagy L.G."/>
            <person name="Riley R."/>
            <person name="Tritt A."/>
            <person name="Adam C."/>
            <person name="Daum C."/>
            <person name="Floudas D."/>
            <person name="Sun H."/>
            <person name="Yadav J.S."/>
            <person name="Pangilinan J."/>
            <person name="Larsson K.H."/>
            <person name="Matsuura K."/>
            <person name="Barry K."/>
            <person name="Labutti K."/>
            <person name="Kuo R."/>
            <person name="Ohm R.A."/>
            <person name="Bhattacharya S.S."/>
            <person name="Shirouzu T."/>
            <person name="Yoshinaga Y."/>
            <person name="Martin F.M."/>
            <person name="Grigoriev I.V."/>
            <person name="Hibbett D.S."/>
        </authorList>
    </citation>
    <scope>NUCLEOTIDE SEQUENCE [LARGE SCALE GENOMIC DNA]</scope>
    <source>
        <strain evidence="3 4">HHB9708</strain>
    </source>
</reference>
<gene>
    <name evidence="3" type="ORF">SISNIDRAFT_546227</name>
</gene>
<name>A0A164ZYH3_9AGAM</name>
<feature type="compositionally biased region" description="Polar residues" evidence="2">
    <location>
        <begin position="1"/>
        <end position="12"/>
    </location>
</feature>
<dbReference type="OrthoDB" id="3268221at2759"/>
<keyword evidence="4" id="KW-1185">Reference proteome</keyword>
<feature type="compositionally biased region" description="Low complexity" evidence="2">
    <location>
        <begin position="350"/>
        <end position="369"/>
    </location>
</feature>
<dbReference type="STRING" id="1314777.A0A164ZYH3"/>
<feature type="compositionally biased region" description="Basic and acidic residues" evidence="2">
    <location>
        <begin position="22"/>
        <end position="34"/>
    </location>
</feature>